<dbReference type="GO" id="GO:0003677">
    <property type="term" value="F:DNA binding"/>
    <property type="evidence" value="ECO:0007669"/>
    <property type="project" value="UniProtKB-KW"/>
</dbReference>
<protein>
    <submittedName>
        <fullName evidence="6">DNA-binding transcriptional LysR family regulator</fullName>
    </submittedName>
</protein>
<feature type="domain" description="HTH lysR-type" evidence="5">
    <location>
        <begin position="3"/>
        <end position="60"/>
    </location>
</feature>
<proteinExistence type="inferred from homology"/>
<dbReference type="PROSITE" id="PS50931">
    <property type="entry name" value="HTH_LYSR"/>
    <property type="match status" value="1"/>
</dbReference>
<dbReference type="InterPro" id="IPR000847">
    <property type="entry name" value="LysR_HTH_N"/>
</dbReference>
<dbReference type="SUPFAM" id="SSF46785">
    <property type="entry name" value="Winged helix' DNA-binding domain"/>
    <property type="match status" value="1"/>
</dbReference>
<dbReference type="PANTHER" id="PTHR30537:SF5">
    <property type="entry name" value="HTH-TYPE TRANSCRIPTIONAL ACTIVATOR TTDR-RELATED"/>
    <property type="match status" value="1"/>
</dbReference>
<dbReference type="CDD" id="cd08422">
    <property type="entry name" value="PBP2_CrgA_like"/>
    <property type="match status" value="1"/>
</dbReference>
<keyword evidence="4" id="KW-0804">Transcription</keyword>
<dbReference type="InterPro" id="IPR005119">
    <property type="entry name" value="LysR_subst-bd"/>
</dbReference>
<dbReference type="SUPFAM" id="SSF53850">
    <property type="entry name" value="Periplasmic binding protein-like II"/>
    <property type="match status" value="1"/>
</dbReference>
<dbReference type="Gene3D" id="3.40.190.290">
    <property type="match status" value="1"/>
</dbReference>
<dbReference type="PANTHER" id="PTHR30537">
    <property type="entry name" value="HTH-TYPE TRANSCRIPTIONAL REGULATOR"/>
    <property type="match status" value="1"/>
</dbReference>
<evidence type="ECO:0000256" key="3">
    <source>
        <dbReference type="ARBA" id="ARBA00023125"/>
    </source>
</evidence>
<evidence type="ECO:0000256" key="1">
    <source>
        <dbReference type="ARBA" id="ARBA00009437"/>
    </source>
</evidence>
<keyword evidence="7" id="KW-1185">Reference proteome</keyword>
<evidence type="ECO:0000259" key="5">
    <source>
        <dbReference type="PROSITE" id="PS50931"/>
    </source>
</evidence>
<organism evidence="6 7">
    <name type="scientific">Rhizobium halophytocola</name>
    <dbReference type="NCBI Taxonomy" id="735519"/>
    <lineage>
        <taxon>Bacteria</taxon>
        <taxon>Pseudomonadati</taxon>
        <taxon>Pseudomonadota</taxon>
        <taxon>Alphaproteobacteria</taxon>
        <taxon>Hyphomicrobiales</taxon>
        <taxon>Rhizobiaceae</taxon>
        <taxon>Rhizobium/Agrobacterium group</taxon>
        <taxon>Rhizobium</taxon>
    </lineage>
</organism>
<comment type="similarity">
    <text evidence="1">Belongs to the LysR transcriptional regulatory family.</text>
</comment>
<dbReference type="Pfam" id="PF00126">
    <property type="entry name" value="HTH_1"/>
    <property type="match status" value="1"/>
</dbReference>
<evidence type="ECO:0000313" key="6">
    <source>
        <dbReference type="EMBL" id="MBP1852901.1"/>
    </source>
</evidence>
<dbReference type="Gene3D" id="1.10.10.10">
    <property type="entry name" value="Winged helix-like DNA-binding domain superfamily/Winged helix DNA-binding domain"/>
    <property type="match status" value="1"/>
</dbReference>
<dbReference type="Pfam" id="PF03466">
    <property type="entry name" value="LysR_substrate"/>
    <property type="match status" value="1"/>
</dbReference>
<dbReference type="EMBL" id="JAGGJU010000013">
    <property type="protein sequence ID" value="MBP1852901.1"/>
    <property type="molecule type" value="Genomic_DNA"/>
</dbReference>
<dbReference type="InterPro" id="IPR036390">
    <property type="entry name" value="WH_DNA-bd_sf"/>
</dbReference>
<comment type="caution">
    <text evidence="6">The sequence shown here is derived from an EMBL/GenBank/DDBJ whole genome shotgun (WGS) entry which is preliminary data.</text>
</comment>
<dbReference type="PRINTS" id="PR00039">
    <property type="entry name" value="HTHLYSR"/>
</dbReference>
<sequence length="296" mass="32096">MSDRWQQLTVFVRVAESGSFSQTARDLRLSQPSVSRIVTELEERVGVKLLIRTTRHLTLTEAGATFLAKARDVITTIEEAEYAARKTDSLDGVVRLALPTAYGSRAIMPLLPSFMEAYPNLQVEILMADERQNLVVDGDDIAIRTGALPDSTFGARRIASLERMVVASPAYFAKKGTPVTPGALSAHDCILGYGAFGRGAWRFKRGNTLISVDIRSRLTINSAPGILAASLQGLGLAIVSDVMSADERADNRLVRVLEGYTLEPAAVYAVYTSGPKPSRKVKALIDHLIRGLRPAG</sequence>
<dbReference type="Proteomes" id="UP000759443">
    <property type="component" value="Unassembled WGS sequence"/>
</dbReference>
<keyword evidence="3 6" id="KW-0238">DNA-binding</keyword>
<gene>
    <name evidence="6" type="ORF">J2Z17_004360</name>
</gene>
<dbReference type="RefSeq" id="WP_209948126.1">
    <property type="nucleotide sequence ID" value="NZ_JAGGJU010000013.1"/>
</dbReference>
<evidence type="ECO:0000256" key="2">
    <source>
        <dbReference type="ARBA" id="ARBA00023015"/>
    </source>
</evidence>
<accession>A0ABS4E4M2</accession>
<dbReference type="InterPro" id="IPR058163">
    <property type="entry name" value="LysR-type_TF_proteobact-type"/>
</dbReference>
<name>A0ABS4E4M2_9HYPH</name>
<evidence type="ECO:0000256" key="4">
    <source>
        <dbReference type="ARBA" id="ARBA00023163"/>
    </source>
</evidence>
<reference evidence="6 7" key="1">
    <citation type="submission" date="2021-03" db="EMBL/GenBank/DDBJ databases">
        <title>Genomic Encyclopedia of Type Strains, Phase IV (KMG-IV): sequencing the most valuable type-strain genomes for metagenomic binning, comparative biology and taxonomic classification.</title>
        <authorList>
            <person name="Goeker M."/>
        </authorList>
    </citation>
    <scope>NUCLEOTIDE SEQUENCE [LARGE SCALE GENOMIC DNA]</scope>
    <source>
        <strain evidence="6 7">DSM 21600</strain>
    </source>
</reference>
<dbReference type="InterPro" id="IPR036388">
    <property type="entry name" value="WH-like_DNA-bd_sf"/>
</dbReference>
<keyword evidence="2" id="KW-0805">Transcription regulation</keyword>
<evidence type="ECO:0000313" key="7">
    <source>
        <dbReference type="Proteomes" id="UP000759443"/>
    </source>
</evidence>